<feature type="compositionally biased region" description="Basic and acidic residues" evidence="12">
    <location>
        <begin position="153"/>
        <end position="167"/>
    </location>
</feature>
<sequence>MASVVGFQTQIASVMEVFANAAVAEICKLVEMNYSHLQMEILKSQKENNVLKRKLKMIEIREAFYKRAHKLKSPDAKVSGRMVRVKIRPLDNQHSSEGVETPRVPEALAPSSTQEQPLVESVEDAEPDVLIIKEERVDNTRRKDSELEQSLGDEQKKQYSGSEDRENFLPQNTVQMCQQECDEGHDFLKEEDVEQHAAEDGRDLQGINGNPPKERCSDAEPEADLHSAANASWDSTRFDPSSHSLSYPGRDCSVGTSMNEYYIHPGTGETLCHFETQMSLNNSSLPDVDGHLAHSEETGADGMVSQTEVPSFKPGFAPHMMKERFGCKYCGKPFPNTSALILHQRVHTGEKPYYCTLCGKRFSQSSSLKKHHSIHLGEKPFRCVHCGKQFSDQSNLRKHVNVHTGEKPYGCSQCGKTFNQSSNLKTHMKIHTREKPFGCERCGQIFAYKNSLVKHQQKNCMVQQSQVGQFYTPDH</sequence>
<dbReference type="PROSITE" id="PS00028">
    <property type="entry name" value="ZINC_FINGER_C2H2_1"/>
    <property type="match status" value="4"/>
</dbReference>
<dbReference type="InterPro" id="IPR050717">
    <property type="entry name" value="C2H2-ZF_Transcription_Reg"/>
</dbReference>
<dbReference type="STRING" id="42514.ENSPNAP00000000922"/>
<keyword evidence="8" id="KW-0238">DNA-binding</keyword>
<gene>
    <name evidence="14" type="primary">ZBTB26</name>
</gene>
<evidence type="ECO:0000256" key="12">
    <source>
        <dbReference type="SAM" id="MobiDB-lite"/>
    </source>
</evidence>
<evidence type="ECO:0000256" key="11">
    <source>
        <dbReference type="PROSITE-ProRule" id="PRU00042"/>
    </source>
</evidence>
<dbReference type="GO" id="GO:0000977">
    <property type="term" value="F:RNA polymerase II transcription regulatory region sequence-specific DNA binding"/>
    <property type="evidence" value="ECO:0007669"/>
    <property type="project" value="TreeGrafter"/>
</dbReference>
<feature type="region of interest" description="Disordered" evidence="12">
    <location>
        <begin position="87"/>
        <end position="169"/>
    </location>
</feature>
<evidence type="ECO:0000256" key="10">
    <source>
        <dbReference type="ARBA" id="ARBA00023242"/>
    </source>
</evidence>
<feature type="compositionally biased region" description="Basic and acidic residues" evidence="12">
    <location>
        <begin position="131"/>
        <end position="146"/>
    </location>
</feature>
<organism evidence="14 15">
    <name type="scientific">Pygocentrus nattereri</name>
    <name type="common">Red-bellied piranha</name>
    <dbReference type="NCBI Taxonomy" id="42514"/>
    <lineage>
        <taxon>Eukaryota</taxon>
        <taxon>Metazoa</taxon>
        <taxon>Chordata</taxon>
        <taxon>Craniata</taxon>
        <taxon>Vertebrata</taxon>
        <taxon>Euteleostomi</taxon>
        <taxon>Actinopterygii</taxon>
        <taxon>Neopterygii</taxon>
        <taxon>Teleostei</taxon>
        <taxon>Ostariophysi</taxon>
        <taxon>Characiformes</taxon>
        <taxon>Characoidei</taxon>
        <taxon>Pygocentrus</taxon>
    </lineage>
</organism>
<evidence type="ECO:0000256" key="8">
    <source>
        <dbReference type="ARBA" id="ARBA00023125"/>
    </source>
</evidence>
<evidence type="ECO:0000256" key="6">
    <source>
        <dbReference type="ARBA" id="ARBA00022833"/>
    </source>
</evidence>
<comment type="similarity">
    <text evidence="2">Belongs to the krueppel C2H2-type zinc-finger protein family.</text>
</comment>
<dbReference type="Pfam" id="PF00096">
    <property type="entry name" value="zf-C2H2"/>
    <property type="match status" value="4"/>
</dbReference>
<evidence type="ECO:0000313" key="14">
    <source>
        <dbReference type="Ensembl" id="ENSPNAP00000000922.2"/>
    </source>
</evidence>
<dbReference type="FunFam" id="3.30.160.60:FF:000557">
    <property type="entry name" value="zinc finger and SCAN domain-containing protein 29"/>
    <property type="match status" value="1"/>
</dbReference>
<dbReference type="GO" id="GO:0005634">
    <property type="term" value="C:nucleus"/>
    <property type="evidence" value="ECO:0007669"/>
    <property type="project" value="UniProtKB-SubCell"/>
</dbReference>
<evidence type="ECO:0000256" key="1">
    <source>
        <dbReference type="ARBA" id="ARBA00004123"/>
    </source>
</evidence>
<dbReference type="Ensembl" id="ENSPNAT00000013055.2">
    <property type="protein sequence ID" value="ENSPNAP00000000922.2"/>
    <property type="gene ID" value="ENSPNAG00000000483.2"/>
</dbReference>
<keyword evidence="7" id="KW-0805">Transcription regulation</keyword>
<evidence type="ECO:0000256" key="2">
    <source>
        <dbReference type="ARBA" id="ARBA00006991"/>
    </source>
</evidence>
<dbReference type="FunFam" id="3.30.160.60:FF:001498">
    <property type="entry name" value="Zinc finger protein 404"/>
    <property type="match status" value="1"/>
</dbReference>
<dbReference type="PROSITE" id="PS50157">
    <property type="entry name" value="ZINC_FINGER_C2H2_2"/>
    <property type="match status" value="5"/>
</dbReference>
<dbReference type="Proteomes" id="UP001501920">
    <property type="component" value="Chromosome 5"/>
</dbReference>
<protein>
    <recommendedName>
        <fullName evidence="13">C2H2-type domain-containing protein</fullName>
    </recommendedName>
</protein>
<evidence type="ECO:0000256" key="7">
    <source>
        <dbReference type="ARBA" id="ARBA00023015"/>
    </source>
</evidence>
<keyword evidence="5 11" id="KW-0863">Zinc-finger</keyword>
<dbReference type="SMART" id="SM00355">
    <property type="entry name" value="ZnF_C2H2"/>
    <property type="match status" value="5"/>
</dbReference>
<dbReference type="GeneTree" id="ENSGT01150000286959"/>
<dbReference type="GO" id="GO:0045893">
    <property type="term" value="P:positive regulation of DNA-templated transcription"/>
    <property type="evidence" value="ECO:0007669"/>
    <property type="project" value="UniProtKB-ARBA"/>
</dbReference>
<feature type="domain" description="C2H2-type" evidence="13">
    <location>
        <begin position="437"/>
        <end position="457"/>
    </location>
</feature>
<keyword evidence="6" id="KW-0862">Zinc</keyword>
<accession>A0A3B4BMC4</accession>
<keyword evidence="10" id="KW-0539">Nucleus</keyword>
<evidence type="ECO:0000256" key="5">
    <source>
        <dbReference type="ARBA" id="ARBA00022771"/>
    </source>
</evidence>
<dbReference type="OMA" id="MECVEQD"/>
<evidence type="ECO:0000313" key="15">
    <source>
        <dbReference type="Proteomes" id="UP001501920"/>
    </source>
</evidence>
<keyword evidence="3" id="KW-0479">Metal-binding</keyword>
<dbReference type="AlphaFoldDB" id="A0A3B4BMC4"/>
<comment type="subcellular location">
    <subcellularLocation>
        <location evidence="1">Nucleus</location>
    </subcellularLocation>
</comment>
<evidence type="ECO:0000256" key="4">
    <source>
        <dbReference type="ARBA" id="ARBA00022737"/>
    </source>
</evidence>
<proteinExistence type="inferred from homology"/>
<dbReference type="InterPro" id="IPR013087">
    <property type="entry name" value="Znf_C2H2_type"/>
</dbReference>
<feature type="region of interest" description="Disordered" evidence="12">
    <location>
        <begin position="192"/>
        <end position="219"/>
    </location>
</feature>
<dbReference type="GO" id="GO:0008270">
    <property type="term" value="F:zinc ion binding"/>
    <property type="evidence" value="ECO:0007669"/>
    <property type="project" value="UniProtKB-KW"/>
</dbReference>
<dbReference type="FunFam" id="3.30.160.60:FF:002331">
    <property type="entry name" value="Zinc finger protein 672"/>
    <property type="match status" value="1"/>
</dbReference>
<evidence type="ECO:0000259" key="13">
    <source>
        <dbReference type="PROSITE" id="PS50157"/>
    </source>
</evidence>
<feature type="domain" description="C2H2-type" evidence="13">
    <location>
        <begin position="325"/>
        <end position="352"/>
    </location>
</feature>
<keyword evidence="15" id="KW-1185">Reference proteome</keyword>
<dbReference type="PANTHER" id="PTHR14196:SF12">
    <property type="entry name" value="ZINC FINGER PROTEIN 208-LIKE"/>
    <property type="match status" value="1"/>
</dbReference>
<keyword evidence="9" id="KW-0804">Transcription</keyword>
<reference evidence="14" key="3">
    <citation type="submission" date="2025-09" db="UniProtKB">
        <authorList>
            <consortium name="Ensembl"/>
        </authorList>
    </citation>
    <scope>IDENTIFICATION</scope>
</reference>
<dbReference type="FunFam" id="3.30.160.60:FF:001732">
    <property type="entry name" value="Zgc:162936"/>
    <property type="match status" value="1"/>
</dbReference>
<feature type="domain" description="C2H2-type" evidence="13">
    <location>
        <begin position="381"/>
        <end position="408"/>
    </location>
</feature>
<keyword evidence="4" id="KW-0677">Repeat</keyword>
<dbReference type="Gene3D" id="3.30.160.60">
    <property type="entry name" value="Classic Zinc Finger"/>
    <property type="match status" value="5"/>
</dbReference>
<name>A0A3B4BMC4_PYGNA</name>
<feature type="domain" description="C2H2-type" evidence="13">
    <location>
        <begin position="409"/>
        <end position="436"/>
    </location>
</feature>
<reference evidence="14" key="2">
    <citation type="submission" date="2025-08" db="UniProtKB">
        <authorList>
            <consortium name="Ensembl"/>
        </authorList>
    </citation>
    <scope>IDENTIFICATION</scope>
</reference>
<dbReference type="SUPFAM" id="SSF57667">
    <property type="entry name" value="beta-beta-alpha zinc fingers"/>
    <property type="match status" value="3"/>
</dbReference>
<feature type="compositionally biased region" description="Basic and acidic residues" evidence="12">
    <location>
        <begin position="192"/>
        <end position="203"/>
    </location>
</feature>
<dbReference type="GO" id="GO:0000981">
    <property type="term" value="F:DNA-binding transcription factor activity, RNA polymerase II-specific"/>
    <property type="evidence" value="ECO:0007669"/>
    <property type="project" value="TreeGrafter"/>
</dbReference>
<dbReference type="PANTHER" id="PTHR14196">
    <property type="entry name" value="ODD-SKIPPED - RELATED"/>
    <property type="match status" value="1"/>
</dbReference>
<dbReference type="FunFam" id="3.30.160.60:FF:001485">
    <property type="entry name" value="Krueppel-related zinc finger protein"/>
    <property type="match status" value="1"/>
</dbReference>
<feature type="domain" description="C2H2-type" evidence="13">
    <location>
        <begin position="353"/>
        <end position="380"/>
    </location>
</feature>
<dbReference type="GO" id="GO:0005694">
    <property type="term" value="C:chromosome"/>
    <property type="evidence" value="ECO:0007669"/>
    <property type="project" value="UniProtKB-ARBA"/>
</dbReference>
<reference evidence="14 15" key="1">
    <citation type="submission" date="2020-10" db="EMBL/GenBank/DDBJ databases">
        <title>Pygocentrus nattereri (red-bellied piranha) genome, fPygNat1, primary haplotype.</title>
        <authorList>
            <person name="Myers G."/>
            <person name="Meyer A."/>
            <person name="Karagic N."/>
            <person name="Pippel M."/>
            <person name="Winkler S."/>
            <person name="Tracey A."/>
            <person name="Wood J."/>
            <person name="Formenti G."/>
            <person name="Howe K."/>
            <person name="Fedrigo O."/>
            <person name="Jarvis E.D."/>
        </authorList>
    </citation>
    <scope>NUCLEOTIDE SEQUENCE [LARGE SCALE GENOMIC DNA]</scope>
</reference>
<dbReference type="InterPro" id="IPR036236">
    <property type="entry name" value="Znf_C2H2_sf"/>
</dbReference>
<evidence type="ECO:0000256" key="9">
    <source>
        <dbReference type="ARBA" id="ARBA00023163"/>
    </source>
</evidence>
<evidence type="ECO:0000256" key="3">
    <source>
        <dbReference type="ARBA" id="ARBA00022723"/>
    </source>
</evidence>